<dbReference type="Gene3D" id="1.20.200.10">
    <property type="entry name" value="Fumarase/aspartase (Central domain)"/>
    <property type="match status" value="1"/>
</dbReference>
<dbReference type="PANTHER" id="PTHR10362">
    <property type="entry name" value="HISTIDINE AMMONIA-LYASE"/>
    <property type="match status" value="1"/>
</dbReference>
<sequence>MKKGIDPSLKTVSFGPDQPLLPEDIESFYKSFEKDGGIRVILSEKGKTVVEESRLRFEELVSNGEPVYGTTTGFGPFVRFESNSDTTKQAESLLNHLGVGFGKFAPEKIVFSTALLRLSTLAQGFSGIRPETWFAYSNILMQRDLPSIPEIGSLGASGDLIPLSFLGRIFLNNASIRTDTGTVSSEEYRKRNKIPDRILESREALAFTNGLSFSQSYAIFALVNAERVLSNLETLVGIVYALLGANKSHLRSELHEARLHPGQIVSAKNILTVALCFSDSRSSKNLQEVYSLRTAPQVIGAVRDQLKESRNMLQLEIQGVDDNPLFFREKDGASFAVHGGNFQGQHLSFLSDRINTSVVQCAILAERILDLLIDPNRNGGLPLLLSPQPGAESGVAGVQLTATALLAELRSNSGNFANYSIPTNGGNQDIVSMAGLASRKAYEQTLLASGCLASLWIALGQYDFLFSNSSSLNRNLKPEMKSKFFLPDFEPIRRDRPLWEEIRSLSDFFLEREIFPNS</sequence>
<dbReference type="GO" id="GO:0016841">
    <property type="term" value="F:ammonia-lyase activity"/>
    <property type="evidence" value="ECO:0007669"/>
    <property type="project" value="InterPro"/>
</dbReference>
<proteinExistence type="predicted"/>
<dbReference type="CDD" id="cd00332">
    <property type="entry name" value="PAL-HAL"/>
    <property type="match status" value="1"/>
</dbReference>
<dbReference type="InterPro" id="IPR008948">
    <property type="entry name" value="L-Aspartase-like"/>
</dbReference>
<evidence type="ECO:0000313" key="2">
    <source>
        <dbReference type="Proteomes" id="UP000265798"/>
    </source>
</evidence>
<dbReference type="Gene3D" id="1.10.275.10">
    <property type="entry name" value="Fumarase/aspartase (N-terminal domain)"/>
    <property type="match status" value="1"/>
</dbReference>
<dbReference type="Proteomes" id="UP000265798">
    <property type="component" value="Unassembled WGS sequence"/>
</dbReference>
<dbReference type="InterPro" id="IPR022313">
    <property type="entry name" value="Phe/His_NH3-lyase_AS"/>
</dbReference>
<evidence type="ECO:0008006" key="3">
    <source>
        <dbReference type="Google" id="ProtNLM"/>
    </source>
</evidence>
<comment type="caution">
    <text evidence="1">The sequence shown here is derived from an EMBL/GenBank/DDBJ whole genome shotgun (WGS) entry which is preliminary data.</text>
</comment>
<evidence type="ECO:0000313" key="1">
    <source>
        <dbReference type="EMBL" id="RHX90649.1"/>
    </source>
</evidence>
<protein>
    <recommendedName>
        <fullName evidence="3">Histidine ammonia-lyase</fullName>
    </recommendedName>
</protein>
<dbReference type="InterPro" id="IPR024083">
    <property type="entry name" value="Fumarase/histidase_N"/>
</dbReference>
<dbReference type="PROSITE" id="PS00488">
    <property type="entry name" value="PAL_HISTIDASE"/>
    <property type="match status" value="1"/>
</dbReference>
<dbReference type="AlphaFoldDB" id="A0A396Z5D4"/>
<dbReference type="Pfam" id="PF00221">
    <property type="entry name" value="Lyase_aromatic"/>
    <property type="match status" value="1"/>
</dbReference>
<gene>
    <name evidence="1" type="ORF">DLM75_09595</name>
</gene>
<dbReference type="SUPFAM" id="SSF48557">
    <property type="entry name" value="L-aspartase-like"/>
    <property type="match status" value="1"/>
</dbReference>
<dbReference type="EMBL" id="QHCT01000002">
    <property type="protein sequence ID" value="RHX90649.1"/>
    <property type="molecule type" value="Genomic_DNA"/>
</dbReference>
<reference evidence="2" key="1">
    <citation type="submission" date="2018-05" db="EMBL/GenBank/DDBJ databases">
        <title>Leptospira yasudae sp. nov. and Leptospira stimsonii sp. nov., two pathogenic species of the genus Leptospira isolated from environmental sources.</title>
        <authorList>
            <person name="Casanovas-Massana A."/>
            <person name="Hamond C."/>
            <person name="Santos L.A."/>
            <person name="Hacker K.P."/>
            <person name="Balassiano I."/>
            <person name="Medeiros M.A."/>
            <person name="Reis M.G."/>
            <person name="Ko A.I."/>
            <person name="Wunder E.A."/>
        </authorList>
    </citation>
    <scope>NUCLEOTIDE SEQUENCE [LARGE SCALE GENOMIC DNA]</scope>
    <source>
        <strain evidence="2">Yale</strain>
    </source>
</reference>
<name>A0A396Z5D4_9LEPT</name>
<dbReference type="InterPro" id="IPR001106">
    <property type="entry name" value="Aromatic_Lyase"/>
</dbReference>
<accession>A0A396Z5D4</accession>
<organism evidence="1 2">
    <name type="scientific">Leptospira stimsonii</name>
    <dbReference type="NCBI Taxonomy" id="2202203"/>
    <lineage>
        <taxon>Bacteria</taxon>
        <taxon>Pseudomonadati</taxon>
        <taxon>Spirochaetota</taxon>
        <taxon>Spirochaetia</taxon>
        <taxon>Leptospirales</taxon>
        <taxon>Leptospiraceae</taxon>
        <taxon>Leptospira</taxon>
    </lineage>
</organism>